<dbReference type="GO" id="GO:0005524">
    <property type="term" value="F:ATP binding"/>
    <property type="evidence" value="ECO:0007669"/>
    <property type="project" value="UniProtKB-UniRule"/>
</dbReference>
<evidence type="ECO:0000256" key="4">
    <source>
        <dbReference type="ARBA" id="ARBA00022694"/>
    </source>
</evidence>
<sequence length="477" mass="52762">MASSRKLRSSSISSKAENVLREQIRRGDHLVAALSGGVDSVVLLDLLIPLSVSLRFSLSAVHVNHGISANALKWSKFCRDLCRSRGIPLKIAKVKVNWESGVSLEAAARDVRYRVFAKQKANYVVLAQHLDDQAETLLLQLLRGAGVKGLGAMPVVRNSACAIKHNASKTGKRVSGTGAGMSDYGPQILRPILDVSRREIEDYATRNALRWIIDESNDNIAFDRNFLRHEFFPLLEKRFPSYRATFSRASRHMAEAADLLDELAEADSNNCIIPGKLQVGDLRELSFPRARNLLRYALAQQGVILPSTAKLEEILRQLRSSSADSKLHIIFGNTEVRCFRGMVHVRNVDSFLGVEWQVAWNGEKQLTLAGLGGTVKFTRCKGAGINLQKLMESPVTVRMRRGGERLRPDFKRPRRSLKNLLREASLPPWEREVLPLIFIGEQLACVPGIGVDCGFQAVAGEPGVVVEWEAGRKAGSG</sequence>
<feature type="domain" description="Lysidine-tRNA(Ile) synthetase C-terminal" evidence="9">
    <location>
        <begin position="395"/>
        <end position="468"/>
    </location>
</feature>
<comment type="similarity">
    <text evidence="8">Belongs to the tRNA(Ile)-lysidine synthase family.</text>
</comment>
<reference evidence="10 11" key="1">
    <citation type="journal article" date="2015" name="Int. J. Syst. Evol. Microbiol.">
        <title>Nitrosospira lacus sp. nov., a psychrotolerant, ammonia-oxidizing bacterium from sandy lake sediment.</title>
        <authorList>
            <person name="Urakawa H."/>
            <person name="Garcia J.C."/>
            <person name="Nielsen J.L."/>
            <person name="Le V.Q."/>
            <person name="Kozlowski J.A."/>
            <person name="Stein L.Y."/>
            <person name="Lim C.K."/>
            <person name="Pommerening-Roser A."/>
            <person name="Martens-Habbena W."/>
            <person name="Stahl D.A."/>
            <person name="Klotz M.G."/>
        </authorList>
    </citation>
    <scope>NUCLEOTIDE SEQUENCE [LARGE SCALE GENOMIC DNA]</scope>
    <source>
        <strain evidence="10 11">APG3</strain>
    </source>
</reference>
<dbReference type="InterPro" id="IPR011063">
    <property type="entry name" value="TilS/TtcA_N"/>
</dbReference>
<dbReference type="HAMAP" id="MF_01161">
    <property type="entry name" value="tRNA_Ile_lys_synt"/>
    <property type="match status" value="1"/>
</dbReference>
<dbReference type="OrthoDB" id="9807403at2"/>
<dbReference type="SUPFAM" id="SSF82829">
    <property type="entry name" value="MesJ substrate recognition domain-like"/>
    <property type="match status" value="1"/>
</dbReference>
<evidence type="ECO:0000256" key="2">
    <source>
        <dbReference type="ARBA" id="ARBA00022490"/>
    </source>
</evidence>
<proteinExistence type="inferred from homology"/>
<dbReference type="InterPro" id="IPR012094">
    <property type="entry name" value="tRNA_Ile_lys_synt"/>
</dbReference>
<dbReference type="PANTHER" id="PTHR43033:SF1">
    <property type="entry name" value="TRNA(ILE)-LYSIDINE SYNTHASE-RELATED"/>
    <property type="match status" value="1"/>
</dbReference>
<dbReference type="Pfam" id="PF09179">
    <property type="entry name" value="TilS"/>
    <property type="match status" value="1"/>
</dbReference>
<evidence type="ECO:0000313" key="10">
    <source>
        <dbReference type="EMBL" id="ARO88409.1"/>
    </source>
</evidence>
<dbReference type="InterPro" id="IPR015262">
    <property type="entry name" value="tRNA_Ile_lys_synt_subst-bd"/>
</dbReference>
<evidence type="ECO:0000256" key="3">
    <source>
        <dbReference type="ARBA" id="ARBA00022598"/>
    </source>
</evidence>
<dbReference type="InterPro" id="IPR012796">
    <property type="entry name" value="Lysidine-tRNA-synth_C"/>
</dbReference>
<dbReference type="SUPFAM" id="SSF52402">
    <property type="entry name" value="Adenine nucleotide alpha hydrolases-like"/>
    <property type="match status" value="1"/>
</dbReference>
<dbReference type="CDD" id="cd01992">
    <property type="entry name" value="TilS_N"/>
    <property type="match status" value="1"/>
</dbReference>
<keyword evidence="5 8" id="KW-0547">Nucleotide-binding</keyword>
<dbReference type="GO" id="GO:0006400">
    <property type="term" value="P:tRNA modification"/>
    <property type="evidence" value="ECO:0007669"/>
    <property type="project" value="UniProtKB-UniRule"/>
</dbReference>
<evidence type="ECO:0000256" key="6">
    <source>
        <dbReference type="ARBA" id="ARBA00022840"/>
    </source>
</evidence>
<evidence type="ECO:0000313" key="11">
    <source>
        <dbReference type="Proteomes" id="UP000012179"/>
    </source>
</evidence>
<dbReference type="Pfam" id="PF01171">
    <property type="entry name" value="ATP_bind_3"/>
    <property type="match status" value="1"/>
</dbReference>
<evidence type="ECO:0000256" key="1">
    <source>
        <dbReference type="ARBA" id="ARBA00004496"/>
    </source>
</evidence>
<dbReference type="InterPro" id="IPR012795">
    <property type="entry name" value="tRNA_Ile_lys_synt_N"/>
</dbReference>
<dbReference type="GO" id="GO:0005737">
    <property type="term" value="C:cytoplasm"/>
    <property type="evidence" value="ECO:0007669"/>
    <property type="project" value="UniProtKB-SubCell"/>
</dbReference>
<dbReference type="SUPFAM" id="SSF56037">
    <property type="entry name" value="PheT/TilS domain"/>
    <property type="match status" value="1"/>
</dbReference>
<dbReference type="Gene3D" id="3.40.50.620">
    <property type="entry name" value="HUPs"/>
    <property type="match status" value="1"/>
</dbReference>
<dbReference type="Gene3D" id="1.20.59.20">
    <property type="match status" value="1"/>
</dbReference>
<dbReference type="SMART" id="SM00977">
    <property type="entry name" value="TilS_C"/>
    <property type="match status" value="1"/>
</dbReference>
<dbReference type="EMBL" id="CP021106">
    <property type="protein sequence ID" value="ARO88409.1"/>
    <property type="molecule type" value="Genomic_DNA"/>
</dbReference>
<dbReference type="eggNOG" id="COG0037">
    <property type="taxonomic scope" value="Bacteria"/>
</dbReference>
<keyword evidence="11" id="KW-1185">Reference proteome</keyword>
<evidence type="ECO:0000256" key="8">
    <source>
        <dbReference type="HAMAP-Rule" id="MF_01161"/>
    </source>
</evidence>
<feature type="binding site" evidence="8">
    <location>
        <begin position="35"/>
        <end position="40"/>
    </location>
    <ligand>
        <name>ATP</name>
        <dbReference type="ChEBI" id="CHEBI:30616"/>
    </ligand>
</feature>
<dbReference type="RefSeq" id="WP_040852273.1">
    <property type="nucleotide sequence ID" value="NZ_CP021106.3"/>
</dbReference>
<dbReference type="NCBIfam" id="TIGR02432">
    <property type="entry name" value="lysidine_TilS_N"/>
    <property type="match status" value="1"/>
</dbReference>
<evidence type="ECO:0000256" key="5">
    <source>
        <dbReference type="ARBA" id="ARBA00022741"/>
    </source>
</evidence>
<dbReference type="InterPro" id="IPR014729">
    <property type="entry name" value="Rossmann-like_a/b/a_fold"/>
</dbReference>
<gene>
    <name evidence="8" type="primary">tilS</name>
    <name evidence="10" type="ORF">EBAPG3_011850</name>
</gene>
<name>A0A1W6SRJ7_9PROT</name>
<keyword evidence="6 8" id="KW-0067">ATP-binding</keyword>
<dbReference type="Proteomes" id="UP000012179">
    <property type="component" value="Chromosome"/>
</dbReference>
<accession>A0A1W6SRJ7</accession>
<dbReference type="GO" id="GO:0032267">
    <property type="term" value="F:tRNA(Ile)-lysidine synthase activity"/>
    <property type="evidence" value="ECO:0007669"/>
    <property type="project" value="UniProtKB-EC"/>
</dbReference>
<keyword evidence="2 8" id="KW-0963">Cytoplasm</keyword>
<comment type="subcellular location">
    <subcellularLocation>
        <location evidence="1 8">Cytoplasm</location>
    </subcellularLocation>
</comment>
<dbReference type="PANTHER" id="PTHR43033">
    <property type="entry name" value="TRNA(ILE)-LYSIDINE SYNTHASE-RELATED"/>
    <property type="match status" value="1"/>
</dbReference>
<comment type="domain">
    <text evidence="8">The N-terminal region contains the highly conserved SGGXDS motif, predicted to be a P-loop motif involved in ATP binding.</text>
</comment>
<comment type="catalytic activity">
    <reaction evidence="7 8">
        <text>cytidine(34) in tRNA(Ile2) + L-lysine + ATP = lysidine(34) in tRNA(Ile2) + AMP + diphosphate + H(+)</text>
        <dbReference type="Rhea" id="RHEA:43744"/>
        <dbReference type="Rhea" id="RHEA-COMP:10625"/>
        <dbReference type="Rhea" id="RHEA-COMP:10670"/>
        <dbReference type="ChEBI" id="CHEBI:15378"/>
        <dbReference type="ChEBI" id="CHEBI:30616"/>
        <dbReference type="ChEBI" id="CHEBI:32551"/>
        <dbReference type="ChEBI" id="CHEBI:33019"/>
        <dbReference type="ChEBI" id="CHEBI:82748"/>
        <dbReference type="ChEBI" id="CHEBI:83665"/>
        <dbReference type="ChEBI" id="CHEBI:456215"/>
        <dbReference type="EC" id="6.3.4.19"/>
    </reaction>
</comment>
<organism evidence="10 11">
    <name type="scientific">Nitrosospira lacus</name>
    <dbReference type="NCBI Taxonomy" id="1288494"/>
    <lineage>
        <taxon>Bacteria</taxon>
        <taxon>Pseudomonadati</taxon>
        <taxon>Pseudomonadota</taxon>
        <taxon>Betaproteobacteria</taxon>
        <taxon>Nitrosomonadales</taxon>
        <taxon>Nitrosomonadaceae</taxon>
        <taxon>Nitrosospira</taxon>
    </lineage>
</organism>
<dbReference type="KEGG" id="nlc:EBAPG3_011850"/>
<protein>
    <recommendedName>
        <fullName evidence="8">tRNA(Ile)-lysidine synthase</fullName>
        <ecNumber evidence="8">6.3.4.19</ecNumber>
    </recommendedName>
    <alternativeName>
        <fullName evidence="8">tRNA(Ile)-2-lysyl-cytidine synthase</fullName>
    </alternativeName>
    <alternativeName>
        <fullName evidence="8">tRNA(Ile)-lysidine synthetase</fullName>
    </alternativeName>
</protein>
<keyword evidence="3 8" id="KW-0436">Ligase</keyword>
<dbReference type="Pfam" id="PF11734">
    <property type="entry name" value="TilS_C"/>
    <property type="match status" value="1"/>
</dbReference>
<evidence type="ECO:0000259" key="9">
    <source>
        <dbReference type="SMART" id="SM00977"/>
    </source>
</evidence>
<comment type="function">
    <text evidence="8">Ligates lysine onto the cytidine present at position 34 of the AUA codon-specific tRNA(Ile) that contains the anticodon CAU, in an ATP-dependent manner. Cytidine is converted to lysidine, thus changing the amino acid specificity of the tRNA from methionine to isoleucine.</text>
</comment>
<evidence type="ECO:0000256" key="7">
    <source>
        <dbReference type="ARBA" id="ARBA00048539"/>
    </source>
</evidence>
<dbReference type="EC" id="6.3.4.19" evidence="8"/>
<dbReference type="NCBIfam" id="TIGR02433">
    <property type="entry name" value="lysidine_TilS_C"/>
    <property type="match status" value="1"/>
</dbReference>
<dbReference type="AlphaFoldDB" id="A0A1W6SRJ7"/>
<keyword evidence="4 8" id="KW-0819">tRNA processing</keyword>